<evidence type="ECO:0000256" key="1">
    <source>
        <dbReference type="SAM" id="MobiDB-lite"/>
    </source>
</evidence>
<accession>A0A803P1X2</accession>
<dbReference type="InterPro" id="IPR002683">
    <property type="entry name" value="PsbP_C"/>
</dbReference>
<dbReference type="Proteomes" id="UP000596661">
    <property type="component" value="Chromosome 2"/>
</dbReference>
<dbReference type="NCBIfam" id="NF040946">
    <property type="entry name" value="PSII_PsbP"/>
    <property type="match status" value="1"/>
</dbReference>
<dbReference type="PANTHER" id="PTHR31407:SF10">
    <property type="entry name" value="PHOTOSYNTHETIC NDH SUBUNIT OF LUMENAL LOCATION 1, CHLOROPLASTIC"/>
    <property type="match status" value="1"/>
</dbReference>
<name>A0A803P1X2_CANSA</name>
<dbReference type="Gene3D" id="3.40.1000.10">
    <property type="entry name" value="Mog1/PsbP, alpha/beta/alpha sandwich"/>
    <property type="match status" value="1"/>
</dbReference>
<proteinExistence type="predicted"/>
<sequence>MHAQGATHHACPSSLSIARLCAVSWQSGSVQPLDMHTRVPLSMRTRMPLDMHARVRLSMRLKTKGIERTTHVGTTMLPAKPGHGETTSSGSASPARPNIPTKNRTKRRTLLLGVGALTSSLFQASPLFAQEIPANYRAFVDSSDGYSYYYPSDWRDFDFMAHDSAFKDRYLQLQNVRVRFLPTDKKDIHDMGPMEEIIPDLVKHRYAAPSQVATIFDMQEKNVEGKNYYTVEFQLTSRIFATTSFATIAIGNGRYYTLIVGANERRWKRVRNKLKVVADSFRVLDI</sequence>
<dbReference type="OMA" id="PSRESHC"/>
<evidence type="ECO:0000313" key="4">
    <source>
        <dbReference type="Proteomes" id="UP000596661"/>
    </source>
</evidence>
<feature type="region of interest" description="Disordered" evidence="1">
    <location>
        <begin position="68"/>
        <end position="102"/>
    </location>
</feature>
<dbReference type="Pfam" id="PF01789">
    <property type="entry name" value="PsbP"/>
    <property type="match status" value="1"/>
</dbReference>
<dbReference type="AlphaFoldDB" id="A0A803P1X2"/>
<dbReference type="InterPro" id="IPR016123">
    <property type="entry name" value="Mog1/PsbP_a/b/a-sand"/>
</dbReference>
<keyword evidence="4" id="KW-1185">Reference proteome</keyword>
<feature type="domain" description="PsbP C-terminal" evidence="2">
    <location>
        <begin position="135"/>
        <end position="283"/>
    </location>
</feature>
<dbReference type="GO" id="GO:0005509">
    <property type="term" value="F:calcium ion binding"/>
    <property type="evidence" value="ECO:0007669"/>
    <property type="project" value="InterPro"/>
</dbReference>
<evidence type="ECO:0000259" key="2">
    <source>
        <dbReference type="Pfam" id="PF01789"/>
    </source>
</evidence>
<organism evidence="3 4">
    <name type="scientific">Cannabis sativa</name>
    <name type="common">Hemp</name>
    <name type="synonym">Marijuana</name>
    <dbReference type="NCBI Taxonomy" id="3483"/>
    <lineage>
        <taxon>Eukaryota</taxon>
        <taxon>Viridiplantae</taxon>
        <taxon>Streptophyta</taxon>
        <taxon>Embryophyta</taxon>
        <taxon>Tracheophyta</taxon>
        <taxon>Spermatophyta</taxon>
        <taxon>Magnoliopsida</taxon>
        <taxon>eudicotyledons</taxon>
        <taxon>Gunneridae</taxon>
        <taxon>Pentapetalae</taxon>
        <taxon>rosids</taxon>
        <taxon>fabids</taxon>
        <taxon>Rosales</taxon>
        <taxon>Cannabaceae</taxon>
        <taxon>Cannabis</taxon>
    </lineage>
</organism>
<protein>
    <recommendedName>
        <fullName evidence="2">PsbP C-terminal domain-containing protein</fullName>
    </recommendedName>
</protein>
<dbReference type="SUPFAM" id="SSF55724">
    <property type="entry name" value="Mog1p/PsbP-like"/>
    <property type="match status" value="1"/>
</dbReference>
<reference evidence="3" key="2">
    <citation type="submission" date="2021-03" db="UniProtKB">
        <authorList>
            <consortium name="EnsemblPlants"/>
        </authorList>
    </citation>
    <scope>IDENTIFICATION</scope>
</reference>
<dbReference type="EMBL" id="UZAU01000127">
    <property type="status" value="NOT_ANNOTATED_CDS"/>
    <property type="molecule type" value="Genomic_DNA"/>
</dbReference>
<dbReference type="GO" id="GO:0009654">
    <property type="term" value="C:photosystem II oxygen evolving complex"/>
    <property type="evidence" value="ECO:0007669"/>
    <property type="project" value="InterPro"/>
</dbReference>
<dbReference type="GO" id="GO:0019898">
    <property type="term" value="C:extrinsic component of membrane"/>
    <property type="evidence" value="ECO:0007669"/>
    <property type="project" value="InterPro"/>
</dbReference>
<dbReference type="EnsemblPlants" id="evm.model.02.639">
    <property type="protein sequence ID" value="cds.evm.model.02.639"/>
    <property type="gene ID" value="evm.TU.02.639"/>
</dbReference>
<dbReference type="PANTHER" id="PTHR31407">
    <property type="match status" value="1"/>
</dbReference>
<dbReference type="Gramene" id="evm.model.02.639">
    <property type="protein sequence ID" value="cds.evm.model.02.639"/>
    <property type="gene ID" value="evm.TU.02.639"/>
</dbReference>
<dbReference type="GO" id="GO:0015979">
    <property type="term" value="P:photosynthesis"/>
    <property type="evidence" value="ECO:0007669"/>
    <property type="project" value="InterPro"/>
</dbReference>
<evidence type="ECO:0000313" key="3">
    <source>
        <dbReference type="EnsemblPlants" id="cds.evm.model.02.639"/>
    </source>
</evidence>
<reference evidence="3" key="1">
    <citation type="submission" date="2018-11" db="EMBL/GenBank/DDBJ databases">
        <authorList>
            <person name="Grassa J C."/>
        </authorList>
    </citation>
    <scope>NUCLEOTIDE SEQUENCE [LARGE SCALE GENOMIC DNA]</scope>
</reference>